<dbReference type="GO" id="GO:0003677">
    <property type="term" value="F:DNA binding"/>
    <property type="evidence" value="ECO:0007669"/>
    <property type="project" value="InterPro"/>
</dbReference>
<dbReference type="Gene3D" id="3.90.580.10">
    <property type="entry name" value="Zinc finger, CHC2-type domain"/>
    <property type="match status" value="1"/>
</dbReference>
<keyword evidence="2" id="KW-0863">Zinc-finger</keyword>
<feature type="domain" description="Zinc finger CHC2-type" evidence="4">
    <location>
        <begin position="36"/>
        <end position="91"/>
    </location>
</feature>
<evidence type="ECO:0000256" key="1">
    <source>
        <dbReference type="ARBA" id="ARBA00022723"/>
    </source>
</evidence>
<organism evidence="5">
    <name type="scientific">hydrothermal vent metagenome</name>
    <dbReference type="NCBI Taxonomy" id="652676"/>
    <lineage>
        <taxon>unclassified sequences</taxon>
        <taxon>metagenomes</taxon>
        <taxon>ecological metagenomes</taxon>
    </lineage>
</organism>
<proteinExistence type="predicted"/>
<dbReference type="PANTHER" id="PTHR30313">
    <property type="entry name" value="DNA PRIMASE"/>
    <property type="match status" value="1"/>
</dbReference>
<dbReference type="InterPro" id="IPR050219">
    <property type="entry name" value="DnaG_primase"/>
</dbReference>
<dbReference type="AlphaFoldDB" id="A0A3B1AK66"/>
<dbReference type="GO" id="GO:0006269">
    <property type="term" value="P:DNA replication, synthesis of primer"/>
    <property type="evidence" value="ECO:0007669"/>
    <property type="project" value="TreeGrafter"/>
</dbReference>
<dbReference type="SMART" id="SM00400">
    <property type="entry name" value="ZnF_CHCC"/>
    <property type="match status" value="1"/>
</dbReference>
<dbReference type="InterPro" id="IPR002694">
    <property type="entry name" value="Znf_CHC2"/>
</dbReference>
<dbReference type="GO" id="GO:0008270">
    <property type="term" value="F:zinc ion binding"/>
    <property type="evidence" value="ECO:0007669"/>
    <property type="project" value="UniProtKB-KW"/>
</dbReference>
<dbReference type="PANTHER" id="PTHR30313:SF2">
    <property type="entry name" value="DNA PRIMASE"/>
    <property type="match status" value="1"/>
</dbReference>
<keyword evidence="1" id="KW-0479">Metal-binding</keyword>
<evidence type="ECO:0000313" key="5">
    <source>
        <dbReference type="EMBL" id="VAX06239.1"/>
    </source>
</evidence>
<accession>A0A3B1AK66</accession>
<reference evidence="5" key="1">
    <citation type="submission" date="2018-06" db="EMBL/GenBank/DDBJ databases">
        <authorList>
            <person name="Zhirakovskaya E."/>
        </authorList>
    </citation>
    <scope>NUCLEOTIDE SEQUENCE</scope>
</reference>
<dbReference type="GO" id="GO:0003899">
    <property type="term" value="F:DNA-directed RNA polymerase activity"/>
    <property type="evidence" value="ECO:0007669"/>
    <property type="project" value="InterPro"/>
</dbReference>
<evidence type="ECO:0000256" key="3">
    <source>
        <dbReference type="ARBA" id="ARBA00022833"/>
    </source>
</evidence>
<protein>
    <submittedName>
        <fullName evidence="5">DNA primase, phage associated</fullName>
    </submittedName>
</protein>
<name>A0A3B1AK66_9ZZZZ</name>
<dbReference type="InterPro" id="IPR036977">
    <property type="entry name" value="DNA_primase_Znf_CHC2"/>
</dbReference>
<dbReference type="GO" id="GO:0005737">
    <property type="term" value="C:cytoplasm"/>
    <property type="evidence" value="ECO:0007669"/>
    <property type="project" value="TreeGrafter"/>
</dbReference>
<evidence type="ECO:0000259" key="4">
    <source>
        <dbReference type="SMART" id="SM00400"/>
    </source>
</evidence>
<evidence type="ECO:0000256" key="2">
    <source>
        <dbReference type="ARBA" id="ARBA00022771"/>
    </source>
</evidence>
<gene>
    <name evidence="5" type="ORF">MNBD_ALPHA03-1457</name>
</gene>
<dbReference type="Pfam" id="PF01807">
    <property type="entry name" value="Zn_ribbon_DnaG"/>
    <property type="match status" value="1"/>
</dbReference>
<sequence length="99" mass="11107">MARIAEEEINRLKEAISLMRLVESQGYQPKKQGKDYVIRCPFHDDKTPSLVITPAKNLYHCFGCGAAGSVIDWIMKTQEPLAKLSAINNLSLSFLLRNA</sequence>
<keyword evidence="3" id="KW-0862">Zinc</keyword>
<dbReference type="EMBL" id="UOFW01000158">
    <property type="protein sequence ID" value="VAX06239.1"/>
    <property type="molecule type" value="Genomic_DNA"/>
</dbReference>
<dbReference type="SUPFAM" id="SSF57783">
    <property type="entry name" value="Zinc beta-ribbon"/>
    <property type="match status" value="1"/>
</dbReference>